<dbReference type="EMBL" id="CP036265">
    <property type="protein sequence ID" value="QDT17596.1"/>
    <property type="molecule type" value="Genomic_DNA"/>
</dbReference>
<evidence type="ECO:0000256" key="2">
    <source>
        <dbReference type="SAM" id="SignalP"/>
    </source>
</evidence>
<dbReference type="AlphaFoldDB" id="A0A517PDZ9"/>
<dbReference type="KEGG" id="acaf:CA12_37240"/>
<evidence type="ECO:0000313" key="4">
    <source>
        <dbReference type="EMBL" id="QDT17596.1"/>
    </source>
</evidence>
<sequence length="534" mass="58641" precursor="true">MTSSLLPRGLARGAGLTLLCGAAAFAQSPPPAPAPVAAGSTVESSADNPPGQASGAPRIQQGIPGGARQPSPPPSPYKPLFFDNDFSQYTGKPPYILGEQSKLLSLSQCPEVKLSAGGQVRHRLHAEDNRLRPDGETFTNYQLWRGRNYLNLESEYARAYMEIINADSWGSEILELAIDENRWDLLNAFVDFNLYDVAGGAGTFRVGQQEILYGDQYLLSPLDWSNTRRNFEGYKYIHQADAWCLDAFSLTPVNGAAGSRFYDPTAFDEDDEEKRLWGVWVNRKLTDNAAADLFYLDQNIEVPLADTRRAADGRRRLVGGRIAGTVPMLTCGSDDGSDGVGGKPFRTWDYDVQGGYQFGDDDGEDVRAAFLNTAVGHTWNAAPWSPRVGELFYYGSGDDDPTDGENNTFYTYYSLAHAYWGIIDNLNGQNLLDYAVFTTVNPTKKLSVTGGYHLFRKASGDDYLYNVAQAGLGPLGAGTDIGTELDVVADYRVTLNLGLQLGYARSWYDDFAESSFAQASDDGEFVYLQTTFNY</sequence>
<organism evidence="4 5">
    <name type="scientific">Alienimonas californiensis</name>
    <dbReference type="NCBI Taxonomy" id="2527989"/>
    <lineage>
        <taxon>Bacteria</taxon>
        <taxon>Pseudomonadati</taxon>
        <taxon>Planctomycetota</taxon>
        <taxon>Planctomycetia</taxon>
        <taxon>Planctomycetales</taxon>
        <taxon>Planctomycetaceae</taxon>
        <taxon>Alienimonas</taxon>
    </lineage>
</organism>
<feature type="region of interest" description="Disordered" evidence="1">
    <location>
        <begin position="28"/>
        <end position="83"/>
    </location>
</feature>
<keyword evidence="2" id="KW-0732">Signal</keyword>
<feature type="chain" id="PRO_5021741673" description="Alginate export domain-containing protein" evidence="2">
    <location>
        <begin position="27"/>
        <end position="534"/>
    </location>
</feature>
<feature type="domain" description="Alginate export" evidence="3">
    <location>
        <begin position="113"/>
        <end position="511"/>
    </location>
</feature>
<protein>
    <recommendedName>
        <fullName evidence="3">Alginate export domain-containing protein</fullName>
    </recommendedName>
</protein>
<dbReference type="Pfam" id="PF13372">
    <property type="entry name" value="Alginate_exp"/>
    <property type="match status" value="1"/>
</dbReference>
<evidence type="ECO:0000256" key="1">
    <source>
        <dbReference type="SAM" id="MobiDB-lite"/>
    </source>
</evidence>
<evidence type="ECO:0000313" key="5">
    <source>
        <dbReference type="Proteomes" id="UP000318741"/>
    </source>
</evidence>
<reference evidence="4 5" key="1">
    <citation type="submission" date="2019-02" db="EMBL/GenBank/DDBJ databases">
        <title>Deep-cultivation of Planctomycetes and their phenomic and genomic characterization uncovers novel biology.</title>
        <authorList>
            <person name="Wiegand S."/>
            <person name="Jogler M."/>
            <person name="Boedeker C."/>
            <person name="Pinto D."/>
            <person name="Vollmers J."/>
            <person name="Rivas-Marin E."/>
            <person name="Kohn T."/>
            <person name="Peeters S.H."/>
            <person name="Heuer A."/>
            <person name="Rast P."/>
            <person name="Oberbeckmann S."/>
            <person name="Bunk B."/>
            <person name="Jeske O."/>
            <person name="Meyerdierks A."/>
            <person name="Storesund J.E."/>
            <person name="Kallscheuer N."/>
            <person name="Luecker S."/>
            <person name="Lage O.M."/>
            <person name="Pohl T."/>
            <person name="Merkel B.J."/>
            <person name="Hornburger P."/>
            <person name="Mueller R.-W."/>
            <person name="Bruemmer F."/>
            <person name="Labrenz M."/>
            <person name="Spormann A.M."/>
            <person name="Op den Camp H."/>
            <person name="Overmann J."/>
            <person name="Amann R."/>
            <person name="Jetten M.S.M."/>
            <person name="Mascher T."/>
            <person name="Medema M.H."/>
            <person name="Devos D.P."/>
            <person name="Kaster A.-K."/>
            <person name="Ovreas L."/>
            <person name="Rohde M."/>
            <person name="Galperin M.Y."/>
            <person name="Jogler C."/>
        </authorList>
    </citation>
    <scope>NUCLEOTIDE SEQUENCE [LARGE SCALE GENOMIC DNA]</scope>
    <source>
        <strain evidence="4 5">CA12</strain>
    </source>
</reference>
<dbReference type="Gene3D" id="2.40.160.100">
    <property type="match status" value="1"/>
</dbReference>
<accession>A0A517PDZ9</accession>
<dbReference type="RefSeq" id="WP_165700856.1">
    <property type="nucleotide sequence ID" value="NZ_CP036265.1"/>
</dbReference>
<dbReference type="InterPro" id="IPR025388">
    <property type="entry name" value="Alginate_export_dom"/>
</dbReference>
<feature type="signal peptide" evidence="2">
    <location>
        <begin position="1"/>
        <end position="26"/>
    </location>
</feature>
<gene>
    <name evidence="4" type="ORF">CA12_37240</name>
</gene>
<evidence type="ECO:0000259" key="3">
    <source>
        <dbReference type="Pfam" id="PF13372"/>
    </source>
</evidence>
<name>A0A517PDZ9_9PLAN</name>
<dbReference type="Proteomes" id="UP000318741">
    <property type="component" value="Chromosome"/>
</dbReference>
<proteinExistence type="predicted"/>
<keyword evidence="5" id="KW-1185">Reference proteome</keyword>
<dbReference type="InterPro" id="IPR053728">
    <property type="entry name" value="Alginate_Permeability_Chnl"/>
</dbReference>